<evidence type="ECO:0000313" key="4">
    <source>
        <dbReference type="Proteomes" id="UP001227230"/>
    </source>
</evidence>
<reference evidence="3 4" key="1">
    <citation type="journal article" date="2023" name="Hortic Res">
        <title>The complete reference genome for grapevine (Vitis vinifera L.) genetics and breeding.</title>
        <authorList>
            <person name="Shi X."/>
            <person name="Cao S."/>
            <person name="Wang X."/>
            <person name="Huang S."/>
            <person name="Wang Y."/>
            <person name="Liu Z."/>
            <person name="Liu W."/>
            <person name="Leng X."/>
            <person name="Peng Y."/>
            <person name="Wang N."/>
            <person name="Wang Y."/>
            <person name="Ma Z."/>
            <person name="Xu X."/>
            <person name="Zhang F."/>
            <person name="Xue H."/>
            <person name="Zhong H."/>
            <person name="Wang Y."/>
            <person name="Zhang K."/>
            <person name="Velt A."/>
            <person name="Avia K."/>
            <person name="Holtgrawe D."/>
            <person name="Grimplet J."/>
            <person name="Matus J.T."/>
            <person name="Ware D."/>
            <person name="Wu X."/>
            <person name="Wang H."/>
            <person name="Liu C."/>
            <person name="Fang Y."/>
            <person name="Rustenholz C."/>
            <person name="Cheng Z."/>
            <person name="Xiao H."/>
            <person name="Zhou Y."/>
        </authorList>
    </citation>
    <scope>NUCLEOTIDE SEQUENCE [LARGE SCALE GENOMIC DNA]</scope>
    <source>
        <strain evidence="4">cv. Pinot noir / PN40024</strain>
        <tissue evidence="3">Leaf</tissue>
    </source>
</reference>
<dbReference type="PANTHER" id="PTHR33463:SF218">
    <property type="entry name" value="DISEASE RESISTANCE PROTEIN RPS2-LIKE"/>
    <property type="match status" value="1"/>
</dbReference>
<feature type="domain" description="Disease resistance protein At4g27190-like leucine-rich repeats" evidence="2">
    <location>
        <begin position="216"/>
        <end position="347"/>
    </location>
</feature>
<dbReference type="InterPro" id="IPR050905">
    <property type="entry name" value="Plant_NBS-LRR"/>
</dbReference>
<evidence type="ECO:0000313" key="3">
    <source>
        <dbReference type="EMBL" id="WKA03515.1"/>
    </source>
</evidence>
<dbReference type="SUPFAM" id="SSF52047">
    <property type="entry name" value="RNI-like"/>
    <property type="match status" value="1"/>
</dbReference>
<accession>A0ABY9D7I9</accession>
<keyword evidence="4" id="KW-1185">Reference proteome</keyword>
<dbReference type="Pfam" id="PF23247">
    <property type="entry name" value="LRR_RPS2"/>
    <property type="match status" value="1"/>
</dbReference>
<dbReference type="Proteomes" id="UP001227230">
    <property type="component" value="Chromosome 14"/>
</dbReference>
<gene>
    <name evidence="3" type="ORF">VitviT2T_021618</name>
</gene>
<dbReference type="InterPro" id="IPR032675">
    <property type="entry name" value="LRR_dom_sf"/>
</dbReference>
<evidence type="ECO:0000256" key="1">
    <source>
        <dbReference type="ARBA" id="ARBA00022821"/>
    </source>
</evidence>
<organism evidence="3 4">
    <name type="scientific">Vitis vinifera</name>
    <name type="common">Grape</name>
    <dbReference type="NCBI Taxonomy" id="29760"/>
    <lineage>
        <taxon>Eukaryota</taxon>
        <taxon>Viridiplantae</taxon>
        <taxon>Streptophyta</taxon>
        <taxon>Embryophyta</taxon>
        <taxon>Tracheophyta</taxon>
        <taxon>Spermatophyta</taxon>
        <taxon>Magnoliopsida</taxon>
        <taxon>eudicotyledons</taxon>
        <taxon>Gunneridae</taxon>
        <taxon>Pentapetalae</taxon>
        <taxon>rosids</taxon>
        <taxon>Vitales</taxon>
        <taxon>Vitaceae</taxon>
        <taxon>Viteae</taxon>
        <taxon>Vitis</taxon>
    </lineage>
</organism>
<proteinExistence type="predicted"/>
<dbReference type="Gene3D" id="3.80.10.10">
    <property type="entry name" value="Ribonuclease Inhibitor"/>
    <property type="match status" value="1"/>
</dbReference>
<evidence type="ECO:0000259" key="2">
    <source>
        <dbReference type="Pfam" id="PF23247"/>
    </source>
</evidence>
<dbReference type="InterPro" id="IPR057135">
    <property type="entry name" value="At4g27190-like_LRR"/>
</dbReference>
<dbReference type="EMBL" id="CP126661">
    <property type="protein sequence ID" value="WKA03515.1"/>
    <property type="molecule type" value="Genomic_DNA"/>
</dbReference>
<keyword evidence="1" id="KW-0611">Plant defense</keyword>
<name>A0ABY9D7I9_VITVI</name>
<dbReference type="PANTHER" id="PTHR33463">
    <property type="entry name" value="NB-ARC DOMAIN-CONTAINING PROTEIN-RELATED"/>
    <property type="match status" value="1"/>
</dbReference>
<sequence length="415" mass="44720">MLTTQAFRDPLSLLPLSPKAAGVLFKRLALQFSPGGGATAQNRSELLLSQLYQCASLTLMSEPKPCRGAHGLGLLLSLPVSGSASTSHGIAPMAVPSWCTGHCTPVLCIGIRVLVGCLSDAPSGHGIAPMVFLVGLLAQGLGALVLARGGARPHHAPCCCSHGLHATHVVEPMCACSIVMPGCLLGAVKARPCKDPSDGTEQALLNKLASFDDYIKENEVWHGQIPFESFGNLHSLHVENCASLLKFLPSFLLRSLRNLEVVILKNCDLLEEVFDLEGIDVNNEYVRLLSKLKKLTSIGLPKLRHICNKDPRDNLCFQNLKWLNVDNCGSLRNLFLPSMASDPMPLGGVEVMAIGNIVFPQLTHLSLEFLPNLTSVYPGCHSLQQLDHGNLDVPFGVLFNENVSLALKILYFTIS</sequence>
<protein>
    <recommendedName>
        <fullName evidence="2">Disease resistance protein At4g27190-like leucine-rich repeats domain-containing protein</fullName>
    </recommendedName>
</protein>